<accession>D5CRZ7</accession>
<dbReference type="STRING" id="580332.Slit_1496"/>
<sequence>METSGTSRPFSNGSIAFRFEAASTFLYSQALSNETLIEPELVEWMNRATAKAAPVTRPPSNLQRP</sequence>
<dbReference type="KEGG" id="slt:Slit_1496"/>
<dbReference type="Proteomes" id="UP000001625">
    <property type="component" value="Chromosome"/>
</dbReference>
<evidence type="ECO:0000313" key="1">
    <source>
        <dbReference type="EMBL" id="ADE11733.1"/>
    </source>
</evidence>
<proteinExistence type="predicted"/>
<dbReference type="AlphaFoldDB" id="D5CRZ7"/>
<name>D5CRZ7_SIDLE</name>
<keyword evidence="2" id="KW-1185">Reference proteome</keyword>
<evidence type="ECO:0000313" key="2">
    <source>
        <dbReference type="Proteomes" id="UP000001625"/>
    </source>
</evidence>
<dbReference type="EMBL" id="CP001965">
    <property type="protein sequence ID" value="ADE11733.1"/>
    <property type="molecule type" value="Genomic_DNA"/>
</dbReference>
<dbReference type="HOGENOM" id="CLU_2847452_0_0_4"/>
<organism evidence="1 2">
    <name type="scientific">Sideroxydans lithotrophicus (strain ES-1)</name>
    <dbReference type="NCBI Taxonomy" id="580332"/>
    <lineage>
        <taxon>Bacteria</taxon>
        <taxon>Pseudomonadati</taxon>
        <taxon>Pseudomonadota</taxon>
        <taxon>Betaproteobacteria</taxon>
        <taxon>Nitrosomonadales</taxon>
        <taxon>Gallionellaceae</taxon>
        <taxon>Sideroxydans</taxon>
    </lineage>
</organism>
<reference evidence="1 2" key="1">
    <citation type="submission" date="2010-03" db="EMBL/GenBank/DDBJ databases">
        <title>Complete sequence of Sideroxydans lithotrophicus ES-1.</title>
        <authorList>
            <consortium name="US DOE Joint Genome Institute"/>
            <person name="Lucas S."/>
            <person name="Copeland A."/>
            <person name="Lapidus A."/>
            <person name="Cheng J.-F."/>
            <person name="Bruce D."/>
            <person name="Goodwin L."/>
            <person name="Pitluck S."/>
            <person name="Munk A.C."/>
            <person name="Detter J.C."/>
            <person name="Han C."/>
            <person name="Tapia R."/>
            <person name="Larimer F."/>
            <person name="Land M."/>
            <person name="Hauser L."/>
            <person name="Kyrpides N."/>
            <person name="Ivanova N."/>
            <person name="Emerson D."/>
            <person name="Woyke T."/>
        </authorList>
    </citation>
    <scope>NUCLEOTIDE SEQUENCE [LARGE SCALE GENOMIC DNA]</scope>
    <source>
        <strain evidence="1 2">ES-1</strain>
    </source>
</reference>
<protein>
    <submittedName>
        <fullName evidence="1">Uncharacterized protein</fullName>
    </submittedName>
</protein>
<gene>
    <name evidence="1" type="ordered locus">Slit_1496</name>
</gene>